<organism evidence="2 3">
    <name type="scientific">Magallana gigas</name>
    <name type="common">Pacific oyster</name>
    <name type="synonym">Crassostrea gigas</name>
    <dbReference type="NCBI Taxonomy" id="29159"/>
    <lineage>
        <taxon>Eukaryota</taxon>
        <taxon>Metazoa</taxon>
        <taxon>Spiralia</taxon>
        <taxon>Lophotrochozoa</taxon>
        <taxon>Mollusca</taxon>
        <taxon>Bivalvia</taxon>
        <taxon>Autobranchia</taxon>
        <taxon>Pteriomorphia</taxon>
        <taxon>Ostreida</taxon>
        <taxon>Ostreoidea</taxon>
        <taxon>Ostreidae</taxon>
        <taxon>Magallana</taxon>
    </lineage>
</organism>
<dbReference type="Proteomes" id="UP000005408">
    <property type="component" value="Unassembled WGS sequence"/>
</dbReference>
<accession>A0A8W8IV51</accession>
<feature type="region of interest" description="Disordered" evidence="1">
    <location>
        <begin position="56"/>
        <end position="83"/>
    </location>
</feature>
<keyword evidence="3" id="KW-1185">Reference proteome</keyword>
<protein>
    <submittedName>
        <fullName evidence="2">Uncharacterized protein</fullName>
    </submittedName>
</protein>
<reference evidence="2" key="1">
    <citation type="submission" date="2022-08" db="UniProtKB">
        <authorList>
            <consortium name="EnsemblMetazoa"/>
        </authorList>
    </citation>
    <scope>IDENTIFICATION</scope>
    <source>
        <strain evidence="2">05x7-T-G4-1.051#20</strain>
    </source>
</reference>
<evidence type="ECO:0000313" key="3">
    <source>
        <dbReference type="Proteomes" id="UP000005408"/>
    </source>
</evidence>
<sequence>MEYLASHLHRSHRKTLEEAKITATKTHVSINENEQNTIDCDFNLDFLDDYLQNPEEELQTQEEKVDENQSSPIAVEEEDGEEPCVAEMEESQPLEPHMVETIETITLNLVTTKRTVNGMTSVKR</sequence>
<evidence type="ECO:0000313" key="2">
    <source>
        <dbReference type="EnsemblMetazoa" id="G16006.1:cds"/>
    </source>
</evidence>
<proteinExistence type="predicted"/>
<dbReference type="EnsemblMetazoa" id="G16006.1">
    <property type="protein sequence ID" value="G16006.1:cds"/>
    <property type="gene ID" value="G16006"/>
</dbReference>
<evidence type="ECO:0000256" key="1">
    <source>
        <dbReference type="SAM" id="MobiDB-lite"/>
    </source>
</evidence>
<dbReference type="AlphaFoldDB" id="A0A8W8IV51"/>
<name>A0A8W8IV51_MAGGI</name>